<evidence type="ECO:0000313" key="1">
    <source>
        <dbReference type="EMBL" id="JAI02224.1"/>
    </source>
</evidence>
<reference evidence="1" key="2">
    <citation type="journal article" date="2015" name="Fish Shellfish Immunol.">
        <title>Early steps in the European eel (Anguilla anguilla)-Vibrio vulnificus interaction in the gills: Role of the RtxA13 toxin.</title>
        <authorList>
            <person name="Callol A."/>
            <person name="Pajuelo D."/>
            <person name="Ebbesson L."/>
            <person name="Teles M."/>
            <person name="MacKenzie S."/>
            <person name="Amaro C."/>
        </authorList>
    </citation>
    <scope>NUCLEOTIDE SEQUENCE</scope>
</reference>
<name>A0A0E9XKM2_ANGAN</name>
<dbReference type="EMBL" id="GBXM01006354">
    <property type="protein sequence ID" value="JAI02224.1"/>
    <property type="molecule type" value="Transcribed_RNA"/>
</dbReference>
<protein>
    <submittedName>
        <fullName evidence="1">Uncharacterized protein</fullName>
    </submittedName>
</protein>
<reference evidence="1" key="1">
    <citation type="submission" date="2014-11" db="EMBL/GenBank/DDBJ databases">
        <authorList>
            <person name="Amaro Gonzalez C."/>
        </authorList>
    </citation>
    <scope>NUCLEOTIDE SEQUENCE</scope>
</reference>
<proteinExistence type="predicted"/>
<sequence>MRRKTDYIAFALFIVTIHEIPKRLKYNCCYGSDQI</sequence>
<dbReference type="AlphaFoldDB" id="A0A0E9XKM2"/>
<accession>A0A0E9XKM2</accession>
<organism evidence="1">
    <name type="scientific">Anguilla anguilla</name>
    <name type="common">European freshwater eel</name>
    <name type="synonym">Muraena anguilla</name>
    <dbReference type="NCBI Taxonomy" id="7936"/>
    <lineage>
        <taxon>Eukaryota</taxon>
        <taxon>Metazoa</taxon>
        <taxon>Chordata</taxon>
        <taxon>Craniata</taxon>
        <taxon>Vertebrata</taxon>
        <taxon>Euteleostomi</taxon>
        <taxon>Actinopterygii</taxon>
        <taxon>Neopterygii</taxon>
        <taxon>Teleostei</taxon>
        <taxon>Anguilliformes</taxon>
        <taxon>Anguillidae</taxon>
        <taxon>Anguilla</taxon>
    </lineage>
</organism>